<sequence>MTSDRKAGGVDARCVTLGNQHGYRDKPGRPVGVPIWEFAAKSGAR</sequence>
<dbReference type="EMBL" id="FOSV01000010">
    <property type="protein sequence ID" value="SFL19083.1"/>
    <property type="molecule type" value="Genomic_DNA"/>
</dbReference>
<evidence type="ECO:0000313" key="1">
    <source>
        <dbReference type="EMBL" id="SFL19083.1"/>
    </source>
</evidence>
<dbReference type="AlphaFoldDB" id="A0A1I4FNH3"/>
<proteinExistence type="predicted"/>
<name>A0A1I4FNH3_9HYPH</name>
<accession>A0A1I4FNH3</accession>
<evidence type="ECO:0000313" key="2">
    <source>
        <dbReference type="Proteomes" id="UP000198804"/>
    </source>
</evidence>
<gene>
    <name evidence="1" type="ORF">SAMN04488125_110122</name>
</gene>
<dbReference type="Proteomes" id="UP000198804">
    <property type="component" value="Unassembled WGS sequence"/>
</dbReference>
<protein>
    <submittedName>
        <fullName evidence="1">Uncharacterized protein</fullName>
    </submittedName>
</protein>
<organism evidence="1 2">
    <name type="scientific">Methylorubrum salsuginis</name>
    <dbReference type="NCBI Taxonomy" id="414703"/>
    <lineage>
        <taxon>Bacteria</taxon>
        <taxon>Pseudomonadati</taxon>
        <taxon>Pseudomonadota</taxon>
        <taxon>Alphaproteobacteria</taxon>
        <taxon>Hyphomicrobiales</taxon>
        <taxon>Methylobacteriaceae</taxon>
        <taxon>Methylorubrum</taxon>
    </lineage>
</organism>
<keyword evidence="2" id="KW-1185">Reference proteome</keyword>
<reference evidence="2" key="1">
    <citation type="submission" date="2016-10" db="EMBL/GenBank/DDBJ databases">
        <authorList>
            <person name="Varghese N."/>
            <person name="Submissions S."/>
        </authorList>
    </citation>
    <scope>NUCLEOTIDE SEQUENCE [LARGE SCALE GENOMIC DNA]</scope>
    <source>
        <strain evidence="2">CGMCC 1.6474</strain>
    </source>
</reference>